<dbReference type="PANTHER" id="PTHR31618">
    <property type="entry name" value="MECHANOSENSITIVE ION CHANNEL PROTEIN 5"/>
    <property type="match status" value="1"/>
</dbReference>
<dbReference type="InterPro" id="IPR006685">
    <property type="entry name" value="MscS_channel_2nd"/>
</dbReference>
<comment type="similarity">
    <text evidence="2">Belongs to the MscS (TC 1.A.23) family.</text>
</comment>
<dbReference type="InterPro" id="IPR023408">
    <property type="entry name" value="MscS_beta-dom_sf"/>
</dbReference>
<dbReference type="InterPro" id="IPR016688">
    <property type="entry name" value="MscS-like_plants/fungi"/>
</dbReference>
<feature type="compositionally biased region" description="Polar residues" evidence="8">
    <location>
        <begin position="73"/>
        <end position="82"/>
    </location>
</feature>
<dbReference type="GO" id="GO:0005886">
    <property type="term" value="C:plasma membrane"/>
    <property type="evidence" value="ECO:0007669"/>
    <property type="project" value="TreeGrafter"/>
</dbReference>
<dbReference type="GO" id="GO:0006820">
    <property type="term" value="P:monoatomic anion transport"/>
    <property type="evidence" value="ECO:0007669"/>
    <property type="project" value="TreeGrafter"/>
</dbReference>
<evidence type="ECO:0000256" key="6">
    <source>
        <dbReference type="ARBA" id="ARBA00023136"/>
    </source>
</evidence>
<reference evidence="10 11" key="1">
    <citation type="journal article" date="2021" name="Commun. Biol.">
        <title>The genome of Shorea leprosula (Dipterocarpaceae) highlights the ecological relevance of drought in aseasonal tropical rainforests.</title>
        <authorList>
            <person name="Ng K.K.S."/>
            <person name="Kobayashi M.J."/>
            <person name="Fawcett J.A."/>
            <person name="Hatakeyama M."/>
            <person name="Paape T."/>
            <person name="Ng C.H."/>
            <person name="Ang C.C."/>
            <person name="Tnah L.H."/>
            <person name="Lee C.T."/>
            <person name="Nishiyama T."/>
            <person name="Sese J."/>
            <person name="O'Brien M.J."/>
            <person name="Copetti D."/>
            <person name="Mohd Noor M.I."/>
            <person name="Ong R.C."/>
            <person name="Putra M."/>
            <person name="Sireger I.Z."/>
            <person name="Indrioko S."/>
            <person name="Kosugi Y."/>
            <person name="Izuno A."/>
            <person name="Isagi Y."/>
            <person name="Lee S.L."/>
            <person name="Shimizu K.K."/>
        </authorList>
    </citation>
    <scope>NUCLEOTIDE SEQUENCE [LARGE SCALE GENOMIC DNA]</scope>
    <source>
        <strain evidence="10">214</strain>
    </source>
</reference>
<evidence type="ECO:0000256" key="8">
    <source>
        <dbReference type="SAM" id="MobiDB-lite"/>
    </source>
</evidence>
<dbReference type="InterPro" id="IPR010920">
    <property type="entry name" value="LSM_dom_sf"/>
</dbReference>
<dbReference type="SUPFAM" id="SSF50182">
    <property type="entry name" value="Sm-like ribonucleoproteins"/>
    <property type="match status" value="1"/>
</dbReference>
<name>A0AAV5JNA0_9ROSI</name>
<comment type="subcellular location">
    <subcellularLocation>
        <location evidence="1">Membrane</location>
        <topology evidence="1">Multi-pass membrane protein</topology>
    </subcellularLocation>
</comment>
<feature type="compositionally biased region" description="Basic and acidic residues" evidence="8">
    <location>
        <begin position="49"/>
        <end position="63"/>
    </location>
</feature>
<dbReference type="PANTHER" id="PTHR31618:SF7">
    <property type="entry name" value="MECHANOSENSITIVE ION CHANNEL PROTEIN"/>
    <property type="match status" value="1"/>
</dbReference>
<keyword evidence="3" id="KW-0812">Transmembrane</keyword>
<protein>
    <recommendedName>
        <fullName evidence="9">Mechanosensitive ion channel MscS domain-containing protein</fullName>
    </recommendedName>
</protein>
<evidence type="ECO:0000259" key="9">
    <source>
        <dbReference type="Pfam" id="PF00924"/>
    </source>
</evidence>
<keyword evidence="11" id="KW-1185">Reference proteome</keyword>
<comment type="caution">
    <text evidence="10">The sequence shown here is derived from an EMBL/GenBank/DDBJ whole genome shotgun (WGS) entry which is preliminary data.</text>
</comment>
<dbReference type="Pfam" id="PF00924">
    <property type="entry name" value="MS_channel_2nd"/>
    <property type="match status" value="1"/>
</dbReference>
<keyword evidence="5" id="KW-0406">Ion transport</keyword>
<evidence type="ECO:0000256" key="2">
    <source>
        <dbReference type="ARBA" id="ARBA00008017"/>
    </source>
</evidence>
<keyword evidence="6" id="KW-0472">Membrane</keyword>
<proteinExistence type="inferred from homology"/>
<evidence type="ECO:0000256" key="1">
    <source>
        <dbReference type="ARBA" id="ARBA00004141"/>
    </source>
</evidence>
<sequence>MARKNETNDAVIQVEDQGAISSPGDDVQGGRSSPPQQPDEENSQPAEKGTAKDDETSPHDGEKRRGKRAPFATTRTVLQNHTPPFRLLDTNPTTHPALAHHRWEEGNCFLKNTEQRFHPFDIEDHCFINGEEMIVEGITLLTTVFCKNGKDKIFYPNSVLTTLPIKNCYRGVVDMDYSVEFSIDNSITNEQVENLKSQIKVFLENDPKSWLPEFRIVHKEIEDGKMKMVLCVSCCNINLKDHEETMSERRSELVDKLRNVFTHDIKIKYYDIRPQEVDLLRSSSRRRLDESRSFLLPR</sequence>
<dbReference type="Gene3D" id="2.30.30.60">
    <property type="match status" value="1"/>
</dbReference>
<evidence type="ECO:0000256" key="7">
    <source>
        <dbReference type="ARBA" id="ARBA00023303"/>
    </source>
</evidence>
<evidence type="ECO:0000256" key="4">
    <source>
        <dbReference type="ARBA" id="ARBA00022989"/>
    </source>
</evidence>
<evidence type="ECO:0000313" key="10">
    <source>
        <dbReference type="EMBL" id="GKV13933.1"/>
    </source>
</evidence>
<organism evidence="10 11">
    <name type="scientific">Rubroshorea leprosula</name>
    <dbReference type="NCBI Taxonomy" id="152421"/>
    <lineage>
        <taxon>Eukaryota</taxon>
        <taxon>Viridiplantae</taxon>
        <taxon>Streptophyta</taxon>
        <taxon>Embryophyta</taxon>
        <taxon>Tracheophyta</taxon>
        <taxon>Spermatophyta</taxon>
        <taxon>Magnoliopsida</taxon>
        <taxon>eudicotyledons</taxon>
        <taxon>Gunneridae</taxon>
        <taxon>Pentapetalae</taxon>
        <taxon>rosids</taxon>
        <taxon>malvids</taxon>
        <taxon>Malvales</taxon>
        <taxon>Dipterocarpaceae</taxon>
        <taxon>Rubroshorea</taxon>
    </lineage>
</organism>
<keyword evidence="7" id="KW-0407">Ion channel</keyword>
<evidence type="ECO:0000256" key="3">
    <source>
        <dbReference type="ARBA" id="ARBA00022692"/>
    </source>
</evidence>
<keyword evidence="4" id="KW-1133">Transmembrane helix</keyword>
<dbReference type="GO" id="GO:0050982">
    <property type="term" value="P:detection of mechanical stimulus"/>
    <property type="evidence" value="ECO:0007669"/>
    <property type="project" value="TreeGrafter"/>
</dbReference>
<keyword evidence="5" id="KW-0813">Transport</keyword>
<dbReference type="GO" id="GO:0008381">
    <property type="term" value="F:mechanosensitive monoatomic ion channel activity"/>
    <property type="evidence" value="ECO:0007669"/>
    <property type="project" value="TreeGrafter"/>
</dbReference>
<evidence type="ECO:0000256" key="5">
    <source>
        <dbReference type="ARBA" id="ARBA00023065"/>
    </source>
</evidence>
<gene>
    <name evidence="10" type="ORF">SLEP1_g24892</name>
</gene>
<dbReference type="AlphaFoldDB" id="A0AAV5JNA0"/>
<dbReference type="EMBL" id="BPVZ01000040">
    <property type="protein sequence ID" value="GKV13933.1"/>
    <property type="molecule type" value="Genomic_DNA"/>
</dbReference>
<feature type="region of interest" description="Disordered" evidence="8">
    <location>
        <begin position="1"/>
        <end position="91"/>
    </location>
</feature>
<dbReference type="Proteomes" id="UP001054252">
    <property type="component" value="Unassembled WGS sequence"/>
</dbReference>
<accession>A0AAV5JNA0</accession>
<evidence type="ECO:0000313" key="11">
    <source>
        <dbReference type="Proteomes" id="UP001054252"/>
    </source>
</evidence>
<feature type="domain" description="Mechanosensitive ion channel MscS" evidence="9">
    <location>
        <begin position="118"/>
        <end position="168"/>
    </location>
</feature>